<reference evidence="2 3" key="1">
    <citation type="journal article" date="2021" name="BMC Genomics">
        <title>Datura genome reveals duplications of psychoactive alkaloid biosynthetic genes and high mutation rate following tissue culture.</title>
        <authorList>
            <person name="Rajewski A."/>
            <person name="Carter-House D."/>
            <person name="Stajich J."/>
            <person name="Litt A."/>
        </authorList>
    </citation>
    <scope>NUCLEOTIDE SEQUENCE [LARGE SCALE GENOMIC DNA]</scope>
    <source>
        <strain evidence="2">AR-01</strain>
    </source>
</reference>
<evidence type="ECO:0000313" key="3">
    <source>
        <dbReference type="Proteomes" id="UP000823775"/>
    </source>
</evidence>
<proteinExistence type="predicted"/>
<comment type="caution">
    <text evidence="2">The sequence shown here is derived from an EMBL/GenBank/DDBJ whole genome shotgun (WGS) entry which is preliminary data.</text>
</comment>
<keyword evidence="1" id="KW-0812">Transmembrane</keyword>
<gene>
    <name evidence="2" type="ORF">HAX54_010078</name>
</gene>
<name>A0ABS8RWJ4_DATST</name>
<feature type="transmembrane region" description="Helical" evidence="1">
    <location>
        <begin position="40"/>
        <end position="66"/>
    </location>
</feature>
<keyword evidence="1" id="KW-1133">Transmembrane helix</keyword>
<dbReference type="Proteomes" id="UP000823775">
    <property type="component" value="Unassembled WGS sequence"/>
</dbReference>
<sequence>VVEHYTAGYGIYEVGTTIWGLLELSVDGSMLVVRCDGRDFFLLLGTLGNLVYGLLATTVATLSLVGSRTWHGSSLTPYIPPPGDPFARHSHIAFFVSFRILIDTGRYMAVLDSSYSVILLLDLKL</sequence>
<keyword evidence="3" id="KW-1185">Reference proteome</keyword>
<organism evidence="2 3">
    <name type="scientific">Datura stramonium</name>
    <name type="common">Jimsonweed</name>
    <name type="synonym">Common thornapple</name>
    <dbReference type="NCBI Taxonomy" id="4076"/>
    <lineage>
        <taxon>Eukaryota</taxon>
        <taxon>Viridiplantae</taxon>
        <taxon>Streptophyta</taxon>
        <taxon>Embryophyta</taxon>
        <taxon>Tracheophyta</taxon>
        <taxon>Spermatophyta</taxon>
        <taxon>Magnoliopsida</taxon>
        <taxon>eudicotyledons</taxon>
        <taxon>Gunneridae</taxon>
        <taxon>Pentapetalae</taxon>
        <taxon>asterids</taxon>
        <taxon>lamiids</taxon>
        <taxon>Solanales</taxon>
        <taxon>Solanaceae</taxon>
        <taxon>Solanoideae</taxon>
        <taxon>Datureae</taxon>
        <taxon>Datura</taxon>
    </lineage>
</organism>
<evidence type="ECO:0000313" key="2">
    <source>
        <dbReference type="EMBL" id="MCD7451195.1"/>
    </source>
</evidence>
<keyword evidence="1" id="KW-0472">Membrane</keyword>
<accession>A0ABS8RWJ4</accession>
<feature type="non-terminal residue" evidence="2">
    <location>
        <position position="1"/>
    </location>
</feature>
<evidence type="ECO:0000256" key="1">
    <source>
        <dbReference type="SAM" id="Phobius"/>
    </source>
</evidence>
<dbReference type="EMBL" id="JACEIK010000155">
    <property type="protein sequence ID" value="MCD7451195.1"/>
    <property type="molecule type" value="Genomic_DNA"/>
</dbReference>
<protein>
    <submittedName>
        <fullName evidence="2">Uncharacterized protein</fullName>
    </submittedName>
</protein>